<evidence type="ECO:0000256" key="1">
    <source>
        <dbReference type="SAM" id="MobiDB-lite"/>
    </source>
</evidence>
<feature type="region of interest" description="Disordered" evidence="1">
    <location>
        <begin position="247"/>
        <end position="286"/>
    </location>
</feature>
<dbReference type="GO" id="GO:0005643">
    <property type="term" value="C:nuclear pore"/>
    <property type="evidence" value="ECO:0007669"/>
    <property type="project" value="TreeGrafter"/>
</dbReference>
<feature type="region of interest" description="Disordered" evidence="1">
    <location>
        <begin position="57"/>
        <end position="99"/>
    </location>
</feature>
<proteinExistence type="predicted"/>
<dbReference type="InterPro" id="IPR045255">
    <property type="entry name" value="RanBP1-like"/>
</dbReference>
<dbReference type="SMART" id="SM00160">
    <property type="entry name" value="RanBD"/>
    <property type="match status" value="1"/>
</dbReference>
<feature type="compositionally biased region" description="Basic and acidic residues" evidence="1">
    <location>
        <begin position="57"/>
        <end position="79"/>
    </location>
</feature>
<feature type="compositionally biased region" description="Polar residues" evidence="1">
    <location>
        <begin position="302"/>
        <end position="312"/>
    </location>
</feature>
<dbReference type="InterPro" id="IPR011993">
    <property type="entry name" value="PH-like_dom_sf"/>
</dbReference>
<dbReference type="OrthoDB" id="2357150at2759"/>
<feature type="non-terminal residue" evidence="3">
    <location>
        <position position="1"/>
    </location>
</feature>
<dbReference type="PANTHER" id="PTHR23138:SF87">
    <property type="entry name" value="E3 SUMO-PROTEIN LIGASE RANBP2"/>
    <property type="match status" value="1"/>
</dbReference>
<dbReference type="InterPro" id="IPR000156">
    <property type="entry name" value="Ran_bind_dom"/>
</dbReference>
<evidence type="ECO:0000259" key="2">
    <source>
        <dbReference type="PROSITE" id="PS50196"/>
    </source>
</evidence>
<dbReference type="GO" id="GO:0005737">
    <property type="term" value="C:cytoplasm"/>
    <property type="evidence" value="ECO:0007669"/>
    <property type="project" value="TreeGrafter"/>
</dbReference>
<feature type="region of interest" description="Disordered" evidence="1">
    <location>
        <begin position="1"/>
        <end position="45"/>
    </location>
</feature>
<sequence length="425" mass="48406">AYEDEEESQHADGGFGNKGGNDSWAFTNTDKNEQSGWGWDENPGKIDFESLFSEWNLNDKNKDKDKERDQDKNKDKEQDEASEEDTNQNNQGQEQGEDNCVEFTLKPIVELQEVAVDTGHEQESLTASISFKKLYRWGKDVTGEFTWKSRATSSKVEFWQNSKTKKTRITCLEQQTQKLRLNHWIPTKKQSELKKKGENAWTWSAMDETIAAEEKEPQKLTLFSIKFDNNNDSASFEKFFTEAQLNNERDSQSVVREYNTPRQKQEASQNLNQNQDQEKKKISQDTTNVKAIAQVQKNDSSSKLNNFYNQSEGPEEMQRHERNKAGEKAAQLFGNSGGDQMASGISFQFDMASGENVSAFQFDVKDGVDLEFSQHIPKADVSFGALSESEYNSQRDNKESQLIDNANAQSNSQDNSSLGISNFKI</sequence>
<dbReference type="PANTHER" id="PTHR23138">
    <property type="entry name" value="RAN BINDING PROTEIN"/>
    <property type="match status" value="1"/>
</dbReference>
<evidence type="ECO:0000313" key="4">
    <source>
        <dbReference type="Proteomes" id="UP000023152"/>
    </source>
</evidence>
<reference evidence="3 4" key="1">
    <citation type="journal article" date="2013" name="Curr. Biol.">
        <title>The Genome of the Foraminiferan Reticulomyxa filosa.</title>
        <authorList>
            <person name="Glockner G."/>
            <person name="Hulsmann N."/>
            <person name="Schleicher M."/>
            <person name="Noegel A.A."/>
            <person name="Eichinger L."/>
            <person name="Gallinger C."/>
            <person name="Pawlowski J."/>
            <person name="Sierra R."/>
            <person name="Euteneuer U."/>
            <person name="Pillet L."/>
            <person name="Moustafa A."/>
            <person name="Platzer M."/>
            <person name="Groth M."/>
            <person name="Szafranski K."/>
            <person name="Schliwa M."/>
        </authorList>
    </citation>
    <scope>NUCLEOTIDE SEQUENCE [LARGE SCALE GENOMIC DNA]</scope>
</reference>
<keyword evidence="4" id="KW-1185">Reference proteome</keyword>
<feature type="region of interest" description="Disordered" evidence="1">
    <location>
        <begin position="387"/>
        <end position="425"/>
    </location>
</feature>
<dbReference type="Gene3D" id="2.30.29.30">
    <property type="entry name" value="Pleckstrin-homology domain (PH domain)/Phosphotyrosine-binding domain (PTB)"/>
    <property type="match status" value="1"/>
</dbReference>
<feature type="compositionally biased region" description="Low complexity" evidence="1">
    <location>
        <begin position="404"/>
        <end position="417"/>
    </location>
</feature>
<dbReference type="Proteomes" id="UP000023152">
    <property type="component" value="Unassembled WGS sequence"/>
</dbReference>
<accession>X6MI52</accession>
<protein>
    <recommendedName>
        <fullName evidence="2">RanBD1 domain-containing protein</fullName>
    </recommendedName>
</protein>
<dbReference type="SUPFAM" id="SSF50729">
    <property type="entry name" value="PH domain-like"/>
    <property type="match status" value="1"/>
</dbReference>
<evidence type="ECO:0000313" key="3">
    <source>
        <dbReference type="EMBL" id="ETO13112.1"/>
    </source>
</evidence>
<dbReference type="GO" id="GO:0005096">
    <property type="term" value="F:GTPase activator activity"/>
    <property type="evidence" value="ECO:0007669"/>
    <property type="project" value="TreeGrafter"/>
</dbReference>
<name>X6MI52_RETFI</name>
<organism evidence="3 4">
    <name type="scientific">Reticulomyxa filosa</name>
    <dbReference type="NCBI Taxonomy" id="46433"/>
    <lineage>
        <taxon>Eukaryota</taxon>
        <taxon>Sar</taxon>
        <taxon>Rhizaria</taxon>
        <taxon>Retaria</taxon>
        <taxon>Foraminifera</taxon>
        <taxon>Monothalamids</taxon>
        <taxon>Reticulomyxidae</taxon>
        <taxon>Reticulomyxa</taxon>
    </lineage>
</organism>
<feature type="non-terminal residue" evidence="3">
    <location>
        <position position="425"/>
    </location>
</feature>
<feature type="region of interest" description="Disordered" evidence="1">
    <location>
        <begin position="302"/>
        <end position="321"/>
    </location>
</feature>
<feature type="compositionally biased region" description="Polar residues" evidence="1">
    <location>
        <begin position="260"/>
        <end position="275"/>
    </location>
</feature>
<dbReference type="AlphaFoldDB" id="X6MI52"/>
<gene>
    <name evidence="3" type="ORF">RFI_24263</name>
</gene>
<dbReference type="Pfam" id="PF00638">
    <property type="entry name" value="Ran_BP1"/>
    <property type="match status" value="1"/>
</dbReference>
<feature type="domain" description="RanBD1" evidence="2">
    <location>
        <begin position="104"/>
        <end position="249"/>
    </location>
</feature>
<comment type="caution">
    <text evidence="3">The sequence shown here is derived from an EMBL/GenBank/DDBJ whole genome shotgun (WGS) entry which is preliminary data.</text>
</comment>
<dbReference type="EMBL" id="ASPP01020819">
    <property type="protein sequence ID" value="ETO13112.1"/>
    <property type="molecule type" value="Genomic_DNA"/>
</dbReference>
<dbReference type="PROSITE" id="PS50196">
    <property type="entry name" value="RANBD1"/>
    <property type="match status" value="1"/>
</dbReference>